<name>A0A4R4A8I1_MARGR</name>
<dbReference type="Gene3D" id="2.40.50.100">
    <property type="match status" value="1"/>
</dbReference>
<evidence type="ECO:0000256" key="4">
    <source>
        <dbReference type="ARBA" id="ARBA00023136"/>
    </source>
</evidence>
<keyword evidence="4" id="KW-0472">Membrane</keyword>
<dbReference type="InterPro" id="IPR058625">
    <property type="entry name" value="MdtA-like_BSH"/>
</dbReference>
<dbReference type="SUPFAM" id="SSF111369">
    <property type="entry name" value="HlyD-like secretion proteins"/>
    <property type="match status" value="1"/>
</dbReference>
<dbReference type="NCBIfam" id="TIGR01730">
    <property type="entry name" value="RND_mfp"/>
    <property type="match status" value="1"/>
</dbReference>
<evidence type="ECO:0000256" key="2">
    <source>
        <dbReference type="ARBA" id="ARBA00022692"/>
    </source>
</evidence>
<feature type="domain" description="p-hydroxybenzoic acid efflux pump subunit AaeA-like beta-barrel" evidence="6">
    <location>
        <begin position="196"/>
        <end position="291"/>
    </location>
</feature>
<proteinExistence type="inferred from homology"/>
<accession>A0A4R4A8I1</accession>
<protein>
    <submittedName>
        <fullName evidence="7">RND family efflux transporter MFP subunit</fullName>
    </submittedName>
</protein>
<evidence type="ECO:0000259" key="6">
    <source>
        <dbReference type="Pfam" id="PF25963"/>
    </source>
</evidence>
<dbReference type="PANTHER" id="PTHR30367:SF12">
    <property type="entry name" value="P-HYDROXYBENZOIC ACID EFFLUX PUMP SUBUNIT AAEA"/>
    <property type="match status" value="1"/>
</dbReference>
<organism evidence="7 8">
    <name type="scientific">Marichromatium gracile</name>
    <name type="common">Chromatium gracile</name>
    <dbReference type="NCBI Taxonomy" id="1048"/>
    <lineage>
        <taxon>Bacteria</taxon>
        <taxon>Pseudomonadati</taxon>
        <taxon>Pseudomonadota</taxon>
        <taxon>Gammaproteobacteria</taxon>
        <taxon>Chromatiales</taxon>
        <taxon>Chromatiaceae</taxon>
        <taxon>Marichromatium</taxon>
    </lineage>
</organism>
<keyword evidence="3" id="KW-1133">Transmembrane helix</keyword>
<evidence type="ECO:0000313" key="7">
    <source>
        <dbReference type="EMBL" id="TCW35187.1"/>
    </source>
</evidence>
<dbReference type="InterPro" id="IPR050393">
    <property type="entry name" value="MFP_Efflux_Pump"/>
</dbReference>
<dbReference type="InterPro" id="IPR006143">
    <property type="entry name" value="RND_pump_MFP"/>
</dbReference>
<dbReference type="AlphaFoldDB" id="A0A4R4A8I1"/>
<evidence type="ECO:0000256" key="3">
    <source>
        <dbReference type="ARBA" id="ARBA00022989"/>
    </source>
</evidence>
<dbReference type="EMBL" id="SMDC01000007">
    <property type="protein sequence ID" value="TCW35187.1"/>
    <property type="molecule type" value="Genomic_DNA"/>
</dbReference>
<reference evidence="7 8" key="1">
    <citation type="submission" date="2019-03" db="EMBL/GenBank/DDBJ databases">
        <title>Genomic Encyclopedia of Type Strains, Phase IV (KMG-IV): sequencing the most valuable type-strain genomes for metagenomic binning, comparative biology and taxonomic classification.</title>
        <authorList>
            <person name="Goeker M."/>
        </authorList>
    </citation>
    <scope>NUCLEOTIDE SEQUENCE [LARGE SCALE GENOMIC DNA]</scope>
    <source>
        <strain evidence="7 8">DSM 203</strain>
    </source>
</reference>
<dbReference type="InterPro" id="IPR058634">
    <property type="entry name" value="AaeA-lik-b-barrel"/>
</dbReference>
<evidence type="ECO:0000256" key="1">
    <source>
        <dbReference type="ARBA" id="ARBA00009477"/>
    </source>
</evidence>
<dbReference type="Proteomes" id="UP000295247">
    <property type="component" value="Unassembled WGS sequence"/>
</dbReference>
<evidence type="ECO:0000259" key="5">
    <source>
        <dbReference type="Pfam" id="PF25917"/>
    </source>
</evidence>
<dbReference type="RefSeq" id="WP_123142959.1">
    <property type="nucleotide sequence ID" value="NZ_NRRH01000004.1"/>
</dbReference>
<keyword evidence="2" id="KW-0812">Transmembrane</keyword>
<dbReference type="Pfam" id="PF25917">
    <property type="entry name" value="BSH_RND"/>
    <property type="match status" value="1"/>
</dbReference>
<dbReference type="GO" id="GO:0016020">
    <property type="term" value="C:membrane"/>
    <property type="evidence" value="ECO:0007669"/>
    <property type="project" value="InterPro"/>
</dbReference>
<sequence>MTQAFLFPSATWQRIRRVGLTLAAVALALLAGQRLWIHYQVEPWTPDGRVRADIVRITPDVSGLVTEVFVTNDQRVEEGDPLFQIDRRRYVLALRETAAEMLARRTDMEQARRDAERALALGDVISTEDREDSLSRQILAEAALTRAEVARDLASLDLARTTVRAPTDGVLSDFALRVGDYVTAGTPVLALIDARSYRVEGYFEETKLSRIEVGQPALVRLMGEQRTLSGHVQSIAMGIEDRDRGAGDSLLPDVNPTFSWVRLAQRVPVRIRLDALPEDGLVVGRTATVIVLPFDQTARR</sequence>
<comment type="similarity">
    <text evidence="1">Belongs to the membrane fusion protein (MFP) (TC 8.A.1) family.</text>
</comment>
<evidence type="ECO:0000313" key="8">
    <source>
        <dbReference type="Proteomes" id="UP000295247"/>
    </source>
</evidence>
<comment type="caution">
    <text evidence="7">The sequence shown here is derived from an EMBL/GenBank/DDBJ whole genome shotgun (WGS) entry which is preliminary data.</text>
</comment>
<dbReference type="PANTHER" id="PTHR30367">
    <property type="entry name" value="P-HYDROXYBENZOIC ACID EFFLUX PUMP SUBUNIT AAEA-RELATED"/>
    <property type="match status" value="1"/>
</dbReference>
<gene>
    <name evidence="7" type="ORF">EDC29_107130</name>
</gene>
<dbReference type="GO" id="GO:0022857">
    <property type="term" value="F:transmembrane transporter activity"/>
    <property type="evidence" value="ECO:0007669"/>
    <property type="project" value="InterPro"/>
</dbReference>
<feature type="domain" description="Multidrug resistance protein MdtA-like barrel-sandwich hybrid" evidence="5">
    <location>
        <begin position="54"/>
        <end position="190"/>
    </location>
</feature>
<dbReference type="Pfam" id="PF25963">
    <property type="entry name" value="Beta-barrel_AAEA"/>
    <property type="match status" value="1"/>
</dbReference>
<dbReference type="Gene3D" id="2.40.30.170">
    <property type="match status" value="1"/>
</dbReference>